<reference evidence="1" key="1">
    <citation type="submission" date="2014-09" db="EMBL/GenBank/DDBJ databases">
        <authorList>
            <person name="Magalhaes I.L.F."/>
            <person name="Oliveira U."/>
            <person name="Santos F.R."/>
            <person name="Vidigal T.H.D.A."/>
            <person name="Brescovit A.D."/>
            <person name="Santos A.J."/>
        </authorList>
    </citation>
    <scope>NUCLEOTIDE SEQUENCE</scope>
    <source>
        <tissue evidence="1">Shoot tissue taken approximately 20 cm above the soil surface</tissue>
    </source>
</reference>
<proteinExistence type="predicted"/>
<sequence>MCGDSDIAQFSIMPNKFLVNLTHSTLVSVPFDPIHLCS</sequence>
<reference evidence="1" key="2">
    <citation type="journal article" date="2015" name="Data Brief">
        <title>Shoot transcriptome of the giant reed, Arundo donax.</title>
        <authorList>
            <person name="Barrero R.A."/>
            <person name="Guerrero F.D."/>
            <person name="Moolhuijzen P."/>
            <person name="Goolsby J.A."/>
            <person name="Tidwell J."/>
            <person name="Bellgard S.E."/>
            <person name="Bellgard M.I."/>
        </authorList>
    </citation>
    <scope>NUCLEOTIDE SEQUENCE</scope>
    <source>
        <tissue evidence="1">Shoot tissue taken approximately 20 cm above the soil surface</tissue>
    </source>
</reference>
<dbReference type="AlphaFoldDB" id="A0A0A8Y216"/>
<name>A0A0A8Y216_ARUDO</name>
<dbReference type="EMBL" id="GBRH01277709">
    <property type="protein sequence ID" value="JAD20186.1"/>
    <property type="molecule type" value="Transcribed_RNA"/>
</dbReference>
<accession>A0A0A8Y216</accession>
<protein>
    <submittedName>
        <fullName evidence="1">Uncharacterized protein</fullName>
    </submittedName>
</protein>
<evidence type="ECO:0000313" key="1">
    <source>
        <dbReference type="EMBL" id="JAD20186.1"/>
    </source>
</evidence>
<organism evidence="1">
    <name type="scientific">Arundo donax</name>
    <name type="common">Giant reed</name>
    <name type="synonym">Donax arundinaceus</name>
    <dbReference type="NCBI Taxonomy" id="35708"/>
    <lineage>
        <taxon>Eukaryota</taxon>
        <taxon>Viridiplantae</taxon>
        <taxon>Streptophyta</taxon>
        <taxon>Embryophyta</taxon>
        <taxon>Tracheophyta</taxon>
        <taxon>Spermatophyta</taxon>
        <taxon>Magnoliopsida</taxon>
        <taxon>Liliopsida</taxon>
        <taxon>Poales</taxon>
        <taxon>Poaceae</taxon>
        <taxon>PACMAD clade</taxon>
        <taxon>Arundinoideae</taxon>
        <taxon>Arundineae</taxon>
        <taxon>Arundo</taxon>
    </lineage>
</organism>